<evidence type="ECO:0000256" key="1">
    <source>
        <dbReference type="SAM" id="SignalP"/>
    </source>
</evidence>
<comment type="caution">
    <text evidence="3">The sequence shown here is derived from an EMBL/GenBank/DDBJ whole genome shotgun (WGS) entry which is preliminary data.</text>
</comment>
<dbReference type="AlphaFoldDB" id="A0A4S3M1C6"/>
<keyword evidence="1" id="KW-0732">Signal</keyword>
<dbReference type="OrthoDB" id="6402335at2"/>
<organism evidence="3 4">
    <name type="scientific">Robertkochia marina</name>
    <dbReference type="NCBI Taxonomy" id="1227945"/>
    <lineage>
        <taxon>Bacteria</taxon>
        <taxon>Pseudomonadati</taxon>
        <taxon>Bacteroidota</taxon>
        <taxon>Flavobacteriia</taxon>
        <taxon>Flavobacteriales</taxon>
        <taxon>Flavobacteriaceae</taxon>
        <taxon>Robertkochia</taxon>
    </lineage>
</organism>
<gene>
    <name evidence="3" type="ORF">E7Z59_00185</name>
</gene>
<evidence type="ECO:0000313" key="4">
    <source>
        <dbReference type="Proteomes" id="UP000305939"/>
    </source>
</evidence>
<keyword evidence="4" id="KW-1185">Reference proteome</keyword>
<evidence type="ECO:0000259" key="2">
    <source>
        <dbReference type="Pfam" id="PF10026"/>
    </source>
</evidence>
<proteinExistence type="predicted"/>
<reference evidence="3 4" key="1">
    <citation type="submission" date="2019-04" db="EMBL/GenBank/DDBJ databases">
        <title>Draft genome sequence of Robertkochia marina CC-AMO-30D.</title>
        <authorList>
            <person name="Hameed A."/>
            <person name="Lin S.-Y."/>
            <person name="Shahina M."/>
            <person name="Lai W.-A."/>
            <person name="Young C.-C."/>
        </authorList>
    </citation>
    <scope>NUCLEOTIDE SEQUENCE [LARGE SCALE GENOMIC DNA]</scope>
    <source>
        <strain evidence="3 4">CC-AMO-30D</strain>
    </source>
</reference>
<protein>
    <recommendedName>
        <fullName evidence="2">DUF2268 domain-containing protein</fullName>
    </recommendedName>
</protein>
<feature type="chain" id="PRO_5020964696" description="DUF2268 domain-containing protein" evidence="1">
    <location>
        <begin position="28"/>
        <end position="312"/>
    </location>
</feature>
<dbReference type="InterPro" id="IPR018728">
    <property type="entry name" value="DUF2268"/>
</dbReference>
<feature type="domain" description="DUF2268" evidence="2">
    <location>
        <begin position="113"/>
        <end position="292"/>
    </location>
</feature>
<sequence>MKLLASSCKSPFPLTLLFILFSFISNAQPSFPTDPEQAELYYSDIEHFVEAYQELENNSDTLAVLQTFYFDRATPGLKEFINRHQLTPQMLKEALTKYPDRYGLIPSMLSNIRETEARYKELMKTYSTILPNAMYAPTWLLVDANRGIGQASMVGQLITVERVADNMEKLKKLTTHELTHFQQAMAMGGQKYVSLYSSSENMLGICLREGGAEFITWLVNDDITRTKSLTYIEENEEALKVRFKEDLQSQNKKYWLWDSLDQKDNPGLLGYAIGYKICKAYYDKADDKTQALNDILMMENAEEFLIKSTYFQ</sequence>
<dbReference type="RefSeq" id="WP_136334272.1">
    <property type="nucleotide sequence ID" value="NZ_QXMP01000007.1"/>
</dbReference>
<evidence type="ECO:0000313" key="3">
    <source>
        <dbReference type="EMBL" id="THD68783.1"/>
    </source>
</evidence>
<dbReference type="Pfam" id="PF10026">
    <property type="entry name" value="DUF2268"/>
    <property type="match status" value="1"/>
</dbReference>
<name>A0A4S3M1C6_9FLAO</name>
<dbReference type="EMBL" id="SSMC01000001">
    <property type="protein sequence ID" value="THD68783.1"/>
    <property type="molecule type" value="Genomic_DNA"/>
</dbReference>
<accession>A0A4S3M1C6</accession>
<dbReference type="Proteomes" id="UP000305939">
    <property type="component" value="Unassembled WGS sequence"/>
</dbReference>
<feature type="signal peptide" evidence="1">
    <location>
        <begin position="1"/>
        <end position="27"/>
    </location>
</feature>